<protein>
    <submittedName>
        <fullName evidence="2">Uncharacterized protein</fullName>
    </submittedName>
</protein>
<dbReference type="EMBL" id="JAARRM010000002">
    <property type="protein sequence ID" value="MBC1521559.1"/>
    <property type="molecule type" value="Genomic_DNA"/>
</dbReference>
<accession>A0A841ZLK1</accession>
<dbReference type="AlphaFoldDB" id="A0A841ZLK1"/>
<proteinExistence type="predicted"/>
<keyword evidence="1" id="KW-1133">Transmembrane helix</keyword>
<evidence type="ECO:0000256" key="1">
    <source>
        <dbReference type="SAM" id="Phobius"/>
    </source>
</evidence>
<feature type="transmembrane region" description="Helical" evidence="1">
    <location>
        <begin position="12"/>
        <end position="32"/>
    </location>
</feature>
<organism evidence="2 3">
    <name type="scientific">Listeria aquatica</name>
    <dbReference type="NCBI Taxonomy" id="1494960"/>
    <lineage>
        <taxon>Bacteria</taxon>
        <taxon>Bacillati</taxon>
        <taxon>Bacillota</taxon>
        <taxon>Bacilli</taxon>
        <taxon>Bacillales</taxon>
        <taxon>Listeriaceae</taxon>
        <taxon>Listeria</taxon>
    </lineage>
</organism>
<evidence type="ECO:0000313" key="3">
    <source>
        <dbReference type="Proteomes" id="UP000559885"/>
    </source>
</evidence>
<dbReference type="RefSeq" id="WP_185373557.1">
    <property type="nucleotide sequence ID" value="NZ_JAARRM010000002.1"/>
</dbReference>
<comment type="caution">
    <text evidence="2">The sequence shown here is derived from an EMBL/GenBank/DDBJ whole genome shotgun (WGS) entry which is preliminary data.</text>
</comment>
<keyword evidence="1" id="KW-0472">Membrane</keyword>
<dbReference type="Proteomes" id="UP000559885">
    <property type="component" value="Unassembled WGS sequence"/>
</dbReference>
<gene>
    <name evidence="2" type="ORF">HB912_07860</name>
</gene>
<name>A0A841ZLK1_9LIST</name>
<sequence>MFVISIKASLNYPYWIGYFNACTWVEIIFALLPMKFRTYKSDGYQAYLLFMKKESL</sequence>
<reference evidence="2 3" key="1">
    <citation type="submission" date="2020-03" db="EMBL/GenBank/DDBJ databases">
        <title>Soil Listeria distribution.</title>
        <authorList>
            <person name="Liao J."/>
            <person name="Wiedmann M."/>
        </authorList>
    </citation>
    <scope>NUCLEOTIDE SEQUENCE [LARGE SCALE GENOMIC DNA]</scope>
    <source>
        <strain evidence="2 3">FSL L7-1507</strain>
    </source>
</reference>
<evidence type="ECO:0000313" key="2">
    <source>
        <dbReference type="EMBL" id="MBC1521559.1"/>
    </source>
</evidence>
<keyword evidence="1" id="KW-0812">Transmembrane</keyword>